<feature type="region of interest" description="Disordered" evidence="1">
    <location>
        <begin position="1"/>
        <end position="74"/>
    </location>
</feature>
<feature type="compositionally biased region" description="Polar residues" evidence="1">
    <location>
        <begin position="890"/>
        <end position="902"/>
    </location>
</feature>
<feature type="compositionally biased region" description="Basic and acidic residues" evidence="1">
    <location>
        <begin position="157"/>
        <end position="182"/>
    </location>
</feature>
<feature type="compositionally biased region" description="Low complexity" evidence="1">
    <location>
        <begin position="926"/>
        <end position="940"/>
    </location>
</feature>
<dbReference type="PANTHER" id="PTHR13484:SF0">
    <property type="entry name" value="PRE-MRNA 3'-END-PROCESSING FACTOR FIP1"/>
    <property type="match status" value="1"/>
</dbReference>
<protein>
    <submittedName>
        <fullName evidence="3">Uncharacterized protein</fullName>
    </submittedName>
</protein>
<name>A0A9K3CY65_9EUKA</name>
<dbReference type="GO" id="GO:0005847">
    <property type="term" value="C:mRNA cleavage and polyadenylation specificity factor complex"/>
    <property type="evidence" value="ECO:0007669"/>
    <property type="project" value="TreeGrafter"/>
</dbReference>
<feature type="compositionally biased region" description="Basic and acidic residues" evidence="1">
    <location>
        <begin position="815"/>
        <end position="840"/>
    </location>
</feature>
<evidence type="ECO:0000313" key="3">
    <source>
        <dbReference type="EMBL" id="GIQ85518.1"/>
    </source>
</evidence>
<gene>
    <name evidence="3" type="ORF">KIPB_007195</name>
</gene>
<feature type="region of interest" description="Disordered" evidence="1">
    <location>
        <begin position="764"/>
        <end position="952"/>
    </location>
</feature>
<evidence type="ECO:0000256" key="2">
    <source>
        <dbReference type="SAM" id="Phobius"/>
    </source>
</evidence>
<organism evidence="3 4">
    <name type="scientific">Kipferlia bialata</name>
    <dbReference type="NCBI Taxonomy" id="797122"/>
    <lineage>
        <taxon>Eukaryota</taxon>
        <taxon>Metamonada</taxon>
        <taxon>Carpediemonas-like organisms</taxon>
        <taxon>Kipferlia</taxon>
    </lineage>
</organism>
<accession>A0A9K3CY65</accession>
<dbReference type="SUPFAM" id="SSF53448">
    <property type="entry name" value="Nucleotide-diphospho-sugar transferases"/>
    <property type="match status" value="1"/>
</dbReference>
<keyword evidence="4" id="KW-1185">Reference proteome</keyword>
<evidence type="ECO:0000313" key="4">
    <source>
        <dbReference type="Proteomes" id="UP000265618"/>
    </source>
</evidence>
<feature type="transmembrane region" description="Helical" evidence="2">
    <location>
        <begin position="667"/>
        <end position="690"/>
    </location>
</feature>
<reference evidence="3 4" key="1">
    <citation type="journal article" date="2018" name="PLoS ONE">
        <title>The draft genome of Kipferlia bialata reveals reductive genome evolution in fornicate parasites.</title>
        <authorList>
            <person name="Tanifuji G."/>
            <person name="Takabayashi S."/>
            <person name="Kume K."/>
            <person name="Takagi M."/>
            <person name="Nakayama T."/>
            <person name="Kamikawa R."/>
            <person name="Inagaki Y."/>
            <person name="Hashimoto T."/>
        </authorList>
    </citation>
    <scope>NUCLEOTIDE SEQUENCE [LARGE SCALE GENOMIC DNA]</scope>
    <source>
        <strain evidence="3">NY0173</strain>
    </source>
</reference>
<dbReference type="OrthoDB" id="2590398at2759"/>
<dbReference type="Proteomes" id="UP000265618">
    <property type="component" value="Unassembled WGS sequence"/>
</dbReference>
<proteinExistence type="predicted"/>
<sequence>MAGTSGSRGRPSRPRGGGVGTPDAVRGAARRERGTRGTRERERGSRRHSPVPTPVAEEPVEDVPKAKGLRGMWQGGLKGVRGQVKGLNLPKVNMPKFGIFGQQAEPDGSESGDIEGLEHSRSIAMPTPASDPMSAAPLSGGVSGSEGSRRKGRGRGKGRESREAERERRRETKEADRRAADVVRRRRQEVADSVSLKDRQRQCDRFCQEINPQLNDVHKSYLKVDTKARTAHMLWIALWGVLLGLIMVILVASTYLKVVLTQMTYAFFFFLFLEYALMFGAIKMAVYPHPPEMSREERRDPVPTAPGRVALVIPVGWGSAGLSVSAANAKRAGKMAVLTNTLDASKKVFAPTDVFVWHNSSDAKLPDRVVQGTCDGRAVYCPFNIGSKSLCAYYGAMLAHWLGYEYVIVMDDDTQLPMELRMVLDGQLDADAYCMAISAACNDENPDIRTETLVAIQDIEYKLSDMAKMVQSHWKPRASVLSPHGAINMWRTDILLSIMREHNCIFHGEDYQMGVILRMSHPKERLGIISEVIVDTVAPATLDELYNQRLTSWDMAAHQFLWGGFCASEGSGYYPQVLCCLPCNTDNLYIRLATLEDIWTAAQDYLRVPLLMYHIILSLLLGDVNWIIAGMYFVTIGAQWVIAACLEYVKFKERPDLAVKGQAGKMAIALFPLYRFGFSFVRVLAMLRFMGRYDSIKRDAVPIAHMGLPIPHRDRDMFPVTDTERRLALKAEGHAPPTQAMAQSDPGQPTAGLDANASLVRMLKKAARRMSKNASRRSRHSSHSSSRSRSSRSRGSSHRERERGADPRTRHRSSRSRDRSGRERTRERDSRRERERERTIDNMMTASLQGEGAEERRERGRRRHHRSRDRERERQTTAPVADTFMALSMTKGTSGQPLQATTGKGKGKGKPKRESGRGRGGGREGSGMSSMSLASVSGPMDPRARRNSPPIA</sequence>
<keyword evidence="2" id="KW-1133">Transmembrane helix</keyword>
<dbReference type="PANTHER" id="PTHR13484">
    <property type="entry name" value="FIP1-LIKE 1 PROTEIN"/>
    <property type="match status" value="1"/>
</dbReference>
<feature type="transmembrane region" description="Helical" evidence="2">
    <location>
        <begin position="233"/>
        <end position="253"/>
    </location>
</feature>
<feature type="non-terminal residue" evidence="3">
    <location>
        <position position="1"/>
    </location>
</feature>
<feature type="compositionally biased region" description="Basic residues" evidence="1">
    <location>
        <begin position="764"/>
        <end position="782"/>
    </location>
</feature>
<feature type="region of interest" description="Disordered" evidence="1">
    <location>
        <begin position="734"/>
        <end position="753"/>
    </location>
</feature>
<comment type="caution">
    <text evidence="3">The sequence shown here is derived from an EMBL/GenBank/DDBJ whole genome shotgun (WGS) entry which is preliminary data.</text>
</comment>
<dbReference type="AlphaFoldDB" id="A0A9K3CY65"/>
<keyword evidence="2" id="KW-0472">Membrane</keyword>
<feature type="transmembrane region" description="Helical" evidence="2">
    <location>
        <begin position="265"/>
        <end position="286"/>
    </location>
</feature>
<feature type="region of interest" description="Disordered" evidence="1">
    <location>
        <begin position="123"/>
        <end position="182"/>
    </location>
</feature>
<keyword evidence="2" id="KW-0812">Transmembrane</keyword>
<evidence type="ECO:0000256" key="1">
    <source>
        <dbReference type="SAM" id="MobiDB-lite"/>
    </source>
</evidence>
<dbReference type="Pfam" id="PF13641">
    <property type="entry name" value="Glyco_tranf_2_3"/>
    <property type="match status" value="1"/>
</dbReference>
<feature type="compositionally biased region" description="Basic and acidic residues" evidence="1">
    <location>
        <begin position="29"/>
        <end position="43"/>
    </location>
</feature>
<dbReference type="InterPro" id="IPR051187">
    <property type="entry name" value="Pre-mRNA_3'-end_processing_reg"/>
</dbReference>
<dbReference type="EMBL" id="BDIP01001984">
    <property type="protein sequence ID" value="GIQ85518.1"/>
    <property type="molecule type" value="Genomic_DNA"/>
</dbReference>
<feature type="transmembrane region" description="Helical" evidence="2">
    <location>
        <begin position="627"/>
        <end position="646"/>
    </location>
</feature>
<dbReference type="InterPro" id="IPR029044">
    <property type="entry name" value="Nucleotide-diphossugar_trans"/>
</dbReference>
<feature type="compositionally biased region" description="Basic and acidic residues" evidence="1">
    <location>
        <begin position="797"/>
        <end position="808"/>
    </location>
</feature>